<sequence>MQDTCLRDVHLRVIRMREMVLKLGISRSSVYEKINPKSMRYDATFPKPIKLGASAIGWVEKEVDLWIKGRAGH</sequence>
<evidence type="ECO:0000313" key="2">
    <source>
        <dbReference type="Proteomes" id="UP000252405"/>
    </source>
</evidence>
<protein>
    <submittedName>
        <fullName evidence="1">AlpA family phage regulatory protein</fullName>
    </submittedName>
</protein>
<accession>A0A368TYN8</accession>
<dbReference type="Gene3D" id="1.10.238.160">
    <property type="match status" value="1"/>
</dbReference>
<keyword evidence="2" id="KW-1185">Reference proteome</keyword>
<comment type="caution">
    <text evidence="1">The sequence shown here is derived from an EMBL/GenBank/DDBJ whole genome shotgun (WGS) entry which is preliminary data.</text>
</comment>
<dbReference type="EMBL" id="QPII01000005">
    <property type="protein sequence ID" value="RCV89838.1"/>
    <property type="molecule type" value="Genomic_DNA"/>
</dbReference>
<dbReference type="AlphaFoldDB" id="A0A368TYN8"/>
<proteinExistence type="predicted"/>
<name>A0A368TYN8_9GAMM</name>
<organism evidence="1 2">
    <name type="scientific">Billgrantia montanilacus</name>
    <dbReference type="NCBI Taxonomy" id="2282305"/>
    <lineage>
        <taxon>Bacteria</taxon>
        <taxon>Pseudomonadati</taxon>
        <taxon>Pseudomonadota</taxon>
        <taxon>Gammaproteobacteria</taxon>
        <taxon>Oceanospirillales</taxon>
        <taxon>Halomonadaceae</taxon>
        <taxon>Billgrantia</taxon>
    </lineage>
</organism>
<dbReference type="Pfam" id="PF05930">
    <property type="entry name" value="Phage_AlpA"/>
    <property type="match status" value="1"/>
</dbReference>
<dbReference type="OrthoDB" id="8455288at2"/>
<dbReference type="Proteomes" id="UP000252405">
    <property type="component" value="Unassembled WGS sequence"/>
</dbReference>
<dbReference type="InterPro" id="IPR010260">
    <property type="entry name" value="AlpA"/>
</dbReference>
<dbReference type="InterPro" id="IPR052931">
    <property type="entry name" value="Prophage_regulatory_activator"/>
</dbReference>
<dbReference type="PANTHER" id="PTHR36154">
    <property type="entry name" value="DNA-BINDING TRANSCRIPTIONAL ACTIVATOR ALPA"/>
    <property type="match status" value="1"/>
</dbReference>
<dbReference type="PANTHER" id="PTHR36154:SF1">
    <property type="entry name" value="DNA-BINDING TRANSCRIPTIONAL ACTIVATOR ALPA"/>
    <property type="match status" value="1"/>
</dbReference>
<reference evidence="1 2" key="1">
    <citation type="submission" date="2018-07" db="EMBL/GenBank/DDBJ databases">
        <title>Halomonas montanilacus sp. nov., isolated from Lake Pengyan on Tibetan Plateau.</title>
        <authorList>
            <person name="Lu H."/>
            <person name="Xing P."/>
            <person name="Wu Q."/>
        </authorList>
    </citation>
    <scope>NUCLEOTIDE SEQUENCE [LARGE SCALE GENOMIC DNA]</scope>
    <source>
        <strain evidence="1 2">PYC7W</strain>
    </source>
</reference>
<gene>
    <name evidence="1" type="ORF">DU505_09645</name>
</gene>
<evidence type="ECO:0000313" key="1">
    <source>
        <dbReference type="EMBL" id="RCV89838.1"/>
    </source>
</evidence>